<dbReference type="Pfam" id="PF00109">
    <property type="entry name" value="ketoacyl-synt"/>
    <property type="match status" value="1"/>
</dbReference>
<keyword evidence="4" id="KW-0808">Transferase</keyword>
<comment type="catalytic activity">
    <reaction evidence="17">
        <text>(3R)-hydroxyhexadecanoyl-[ACP] = (2E)-hexadecenoyl-[ACP] + H2O</text>
        <dbReference type="Rhea" id="RHEA:41908"/>
        <dbReference type="Rhea" id="RHEA-COMP:9650"/>
        <dbReference type="Rhea" id="RHEA-COMP:9651"/>
        <dbReference type="ChEBI" id="CHEBI:15377"/>
        <dbReference type="ChEBI" id="CHEBI:78480"/>
        <dbReference type="ChEBI" id="CHEBI:78481"/>
    </reaction>
    <physiologicalReaction direction="left-to-right" evidence="17">
        <dbReference type="Rhea" id="RHEA:41909"/>
    </physiologicalReaction>
</comment>
<evidence type="ECO:0000256" key="11">
    <source>
        <dbReference type="ARBA" id="ARBA00023351"/>
    </source>
</evidence>
<dbReference type="EMBL" id="JBHRWI010000022">
    <property type="protein sequence ID" value="MFC3512280.1"/>
    <property type="molecule type" value="Genomic_DNA"/>
</dbReference>
<evidence type="ECO:0000256" key="46">
    <source>
        <dbReference type="ARBA" id="ARBA00049422"/>
    </source>
</evidence>
<evidence type="ECO:0000256" key="47">
    <source>
        <dbReference type="ARBA" id="ARBA00049449"/>
    </source>
</evidence>
<dbReference type="InterPro" id="IPR009081">
    <property type="entry name" value="PP-bd_ACP"/>
</dbReference>
<dbReference type="InterPro" id="IPR036291">
    <property type="entry name" value="NAD(P)-bd_dom_sf"/>
</dbReference>
<evidence type="ECO:0000256" key="16">
    <source>
        <dbReference type="ARBA" id="ARBA00023399"/>
    </source>
</evidence>
<dbReference type="InterPro" id="IPR014030">
    <property type="entry name" value="Ketoacyl_synth_N"/>
</dbReference>
<dbReference type="SMART" id="SM00829">
    <property type="entry name" value="PKS_ER"/>
    <property type="match status" value="1"/>
</dbReference>
<evidence type="ECO:0000256" key="20">
    <source>
        <dbReference type="ARBA" id="ARBA00047300"/>
    </source>
</evidence>
<dbReference type="SMART" id="SM00822">
    <property type="entry name" value="PKS_KR"/>
    <property type="match status" value="1"/>
</dbReference>
<dbReference type="InterPro" id="IPR001227">
    <property type="entry name" value="Ac_transferase_dom_sf"/>
</dbReference>
<dbReference type="PANTHER" id="PTHR43775">
    <property type="entry name" value="FATTY ACID SYNTHASE"/>
    <property type="match status" value="1"/>
</dbReference>
<comment type="catalytic activity">
    <reaction evidence="38">
        <text>holo-[ACP] + acetyl-CoA = acetyl-[ACP] + CoA</text>
        <dbReference type="Rhea" id="RHEA:41788"/>
        <dbReference type="Rhea" id="RHEA-COMP:9621"/>
        <dbReference type="Rhea" id="RHEA-COMP:9685"/>
        <dbReference type="ChEBI" id="CHEBI:57287"/>
        <dbReference type="ChEBI" id="CHEBI:57288"/>
        <dbReference type="ChEBI" id="CHEBI:64479"/>
        <dbReference type="ChEBI" id="CHEBI:78446"/>
        <dbReference type="EC" id="2.3.1.38"/>
    </reaction>
    <physiologicalReaction direction="left-to-right" evidence="38">
        <dbReference type="Rhea" id="RHEA:41789"/>
    </physiologicalReaction>
</comment>
<dbReference type="PROSITE" id="PS01162">
    <property type="entry name" value="QOR_ZETA_CRYSTAL"/>
    <property type="match status" value="1"/>
</dbReference>
<evidence type="ECO:0000256" key="48">
    <source>
        <dbReference type="ARBA" id="ARBA00049521"/>
    </source>
</evidence>
<comment type="catalytic activity">
    <reaction evidence="44">
        <text>3-oxododecanoyl-[ACP] + NADPH + H(+) = (3R)-hydroxydodecanoyl-[ACP] + NADP(+)</text>
        <dbReference type="Rhea" id="RHEA:41872"/>
        <dbReference type="Rhea" id="RHEA-COMP:9641"/>
        <dbReference type="Rhea" id="RHEA-COMP:9642"/>
        <dbReference type="ChEBI" id="CHEBI:15378"/>
        <dbReference type="ChEBI" id="CHEBI:57783"/>
        <dbReference type="ChEBI" id="CHEBI:58349"/>
        <dbReference type="ChEBI" id="CHEBI:78469"/>
        <dbReference type="ChEBI" id="CHEBI:78470"/>
    </reaction>
    <physiologicalReaction direction="left-to-right" evidence="44">
        <dbReference type="Rhea" id="RHEA:41873"/>
    </physiologicalReaction>
</comment>
<comment type="catalytic activity">
    <reaction evidence="31">
        <text>hexadecanoyl-[ACP] + malonyl-[ACP] + H(+) = 3-oxooctadecanoyl-[ACP] + holo-[ACP] + CO2</text>
        <dbReference type="Rhea" id="RHEA:41916"/>
        <dbReference type="Rhea" id="RHEA-COMP:9623"/>
        <dbReference type="Rhea" id="RHEA-COMP:9652"/>
        <dbReference type="Rhea" id="RHEA-COMP:9653"/>
        <dbReference type="Rhea" id="RHEA-COMP:9685"/>
        <dbReference type="ChEBI" id="CHEBI:15378"/>
        <dbReference type="ChEBI" id="CHEBI:16526"/>
        <dbReference type="ChEBI" id="CHEBI:64479"/>
        <dbReference type="ChEBI" id="CHEBI:78449"/>
        <dbReference type="ChEBI" id="CHEBI:78483"/>
        <dbReference type="ChEBI" id="CHEBI:78487"/>
    </reaction>
    <physiologicalReaction direction="left-to-right" evidence="31">
        <dbReference type="Rhea" id="RHEA:41917"/>
    </physiologicalReaction>
</comment>
<evidence type="ECO:0000256" key="49">
    <source>
        <dbReference type="ARBA" id="ARBA00049533"/>
    </source>
</evidence>
<proteinExistence type="predicted"/>
<dbReference type="SMART" id="SM00827">
    <property type="entry name" value="PKS_AT"/>
    <property type="match status" value="1"/>
</dbReference>
<comment type="catalytic activity">
    <reaction evidence="47">
        <text>butanoyl-[ACP] + malonyl-[ACP] + H(+) = 3-oxohexanoyl-[ACP] + holo-[ACP] + CO2</text>
        <dbReference type="Rhea" id="RHEA:41820"/>
        <dbReference type="Rhea" id="RHEA-COMP:9623"/>
        <dbReference type="Rhea" id="RHEA-COMP:9628"/>
        <dbReference type="Rhea" id="RHEA-COMP:9629"/>
        <dbReference type="Rhea" id="RHEA-COMP:9685"/>
        <dbReference type="ChEBI" id="CHEBI:15378"/>
        <dbReference type="ChEBI" id="CHEBI:16526"/>
        <dbReference type="ChEBI" id="CHEBI:64479"/>
        <dbReference type="ChEBI" id="CHEBI:78449"/>
        <dbReference type="ChEBI" id="CHEBI:78454"/>
        <dbReference type="ChEBI" id="CHEBI:78456"/>
    </reaction>
    <physiologicalReaction direction="left-to-right" evidence="47">
        <dbReference type="Rhea" id="RHEA:41821"/>
    </physiologicalReaction>
</comment>
<sequence>MASRPQQHPVAIVGMDCRFPGGADSPGDYWAVLAEERHFSAPLPANRGWDLAWLNDPEASATGATPIRRGGFFDDVSGFDAGFFGLAPREATLMDPQQRMLAESVWRAVESARIPPRSLRRSRTGVYVGISDSNYHAVGEPGGGANADLATGSSISVASGRISYLLDLRGPALSVDTACSSSLVAAHTAVRALRSGECDLAIASGVCVLATPDLLVRYGRAGALTGDGRCKAFAAEADGFAPAEGVVSVVLMPLRRAMETRRPVLAVVRGSAVNHDGAEAGLTVPSGPAQRALIAEALDDAALSPGQVDLVEAHGTGTKVGDPIEARSIQLAYAASRAPRLPVWIGSGKSNVGHTQQAAGLAGLAKVVLAMANERMPATLHAGNPTSDVDWSAGSMVLLREARDWPRGDRVRRAGVLSYGIGGTNAHLIVEEPPETAPRRRAHSAGGPGRAPTLWPLSAASDRALREQAASLARWVRAAPSAVPADIGHSLATTRSALPERAVVRGEDTPELLAGLNSLAATGNVPERGARARAHDNASPVFVFPGQGAHWAGMGAQLWDESPVFAEALRRCAKALAPWIDFDVVDVLRGAGGSALENSEVVQPALFAMYVSLAEMWAAQGVRPSAVIGHSQGEIAAAQVSGALSLADAARVTAVRSRALRAIAATGAMASLALPAQRAEALLGRWRGALEVAAVNGPAATTVGGDADAVDDLLRHCDEEGVRARRVAVDYASHCFHMEPLSEELPARLAGLRPRVPDVPVFSSVPGETGTGPLMNPRYWYRGLRRTVRFDQAVRRALESGHRRFVEVSPHPMLVSPIREIAADLGADASTVPTLRRGAGGGEEFADAVAAAWTAGVRVDWSRRYPDAEEVDLPTYRFQRTSYWIPGKSRAPGLAPAGGHPWLTAPTDLPDGSAVHTGQLSSAAEPWLADHAVFGGALLPAAAMVELLLHAASERGLSRLEDIALDAPLPLTDDPTDIQVHAGAPDRHGRHPLSLHSRARHPGVPWIRNAVAVAVEHEDSQHDDAVPWPPGDAAPVDLAEHYRTLARKGYQYGPSFRAMTAAWRTSERVSHTEAALSGRQPAGSGFIICPPLLDAALHGLALDGNDRQILLPSAIDSITVHRPGATTLRSVLVENSGRTDVHSADASGRAVLDIEGLRLRPVSARALRAAHTAGDALAFDVSWRTVEPPAAAPAPNRWEAVGSRDDLPASAVHGSMAELIAALAAGGPPPEVVWLDCRGPVREAPDAARVRERLNRTMADAQAFLAEPALARSVLVLLTRRAHSTSFGEPVDDLPAAACAGLLGSVQNEHPGSVRLIDLGDAPPDPAVLAAAVAADRPRIAVRGKQFLVPRFRRADHDALALPPGGSPWRLAAASSHTFEDIAAVGAAELCAPAGEGKVRVRVAAAGVNFRDTLVCLGILRADHLGWEVAGTVAETGPGVAGTRAGDQVMAFTGQNGGYASTVEVDHRYVFPIPRGWTFAQAASVTVAFVTAYHALHDLAGVRRGDKVLVHAAAGGVGAAAVQLLRACGAEVYATASPAKHDLVAAEGVPPGRIADSRSLEFEPRLREASGGTGFDVVLGSLAGEFVDASLRLVRQGGRYVEMGARDVRDSDEVAARHPGVAYHAFRLLDHPPQTFRRAFAALLPMFEEGILRPPPAQRWGVRYARQALRRLSQGRTAGKAILALPRELASDGTVLVTGGTGALGGLLAGHLAAAHRVRHLLLVSRRGAEAPGAEDLRRRLASLGASVSFAACDTADRASLAAVLASVPSAHPLTAVVHAAGALDDGLFAEMTPERLDTVLRAKTDAAVNLHELTRDLDLRAFVLYSSLVGVTGAPGQSAYAAANAFLDALAHHRRQLGLPAVSIAWGYWREETSLTARLGTTDWARVARQGFAPMAAEQALSGFDAAVELDRPAVVVTALRELGREASELLSDLPRPTRRGAAVDSENDDDTDLAALLGKPAGERLEALSELVRTHAAAILGHSGPGDVRPDQPFPQAGFDSLASVELRTRLANAVGARVAATALLDHPTPVSLARHLDTVLGGAAEPRSTAAQPESFVATVLTAWRDGDEARARRLLDAAARQRPAGGLPAPAWQRLTSAPAPLRMVCVPPIITSDVASPYDRLAADLEGSGELWTARLPGFLENEPVPRSLADLCETWARALPGDPAEPLFLLGHSSGGLLAHCLAEVLRQQGTTVRGLVLLDSVSPAAAPDSVVRETLGRLARAAAALSPAALTAFHRYERLLNDWSLAPSKAPVLFVHPHDSRLHDLWPGQRDAHAVSGTHLSMIEEHAPETARAIRHWLGRQRPAA</sequence>
<dbReference type="InterPro" id="IPR016035">
    <property type="entry name" value="Acyl_Trfase/lysoPLipase"/>
</dbReference>
<dbReference type="SUPFAM" id="SSF50129">
    <property type="entry name" value="GroES-like"/>
    <property type="match status" value="1"/>
</dbReference>
<comment type="catalytic activity">
    <reaction evidence="15">
        <text>(3R)-hydroxytetradecanoyl-[ACP] = (2E)-tetradecenoyl-[ACP] + H2O</text>
        <dbReference type="Rhea" id="RHEA:41892"/>
        <dbReference type="Rhea" id="RHEA-COMP:9646"/>
        <dbReference type="Rhea" id="RHEA-COMP:9647"/>
        <dbReference type="ChEBI" id="CHEBI:15377"/>
        <dbReference type="ChEBI" id="CHEBI:78474"/>
        <dbReference type="ChEBI" id="CHEBI:78475"/>
    </reaction>
    <physiologicalReaction direction="left-to-right" evidence="15">
        <dbReference type="Rhea" id="RHEA:41893"/>
    </physiologicalReaction>
</comment>
<comment type="catalytic activity">
    <reaction evidence="26">
        <text>dodecanoyl-[ACP] + malonyl-[ACP] + H(+) = 3-oxotetradecanoyl-[ACP] + holo-[ACP] + CO2</text>
        <dbReference type="Rhea" id="RHEA:41884"/>
        <dbReference type="Rhea" id="RHEA-COMP:9623"/>
        <dbReference type="Rhea" id="RHEA-COMP:9644"/>
        <dbReference type="Rhea" id="RHEA-COMP:9645"/>
        <dbReference type="Rhea" id="RHEA-COMP:9685"/>
        <dbReference type="ChEBI" id="CHEBI:15378"/>
        <dbReference type="ChEBI" id="CHEBI:16526"/>
        <dbReference type="ChEBI" id="CHEBI:64479"/>
        <dbReference type="ChEBI" id="CHEBI:65264"/>
        <dbReference type="ChEBI" id="CHEBI:78449"/>
        <dbReference type="ChEBI" id="CHEBI:78473"/>
    </reaction>
    <physiologicalReaction direction="left-to-right" evidence="26">
        <dbReference type="Rhea" id="RHEA:41885"/>
    </physiologicalReaction>
</comment>
<evidence type="ECO:0000256" key="23">
    <source>
        <dbReference type="ARBA" id="ARBA00047440"/>
    </source>
</evidence>
<comment type="catalytic activity">
    <reaction evidence="21">
        <text>hexanoyl-[ACP] + malonyl-[ACP] + H(+) = 3-oxooctanoyl-[ACP] + holo-[ACP] + CO2</text>
        <dbReference type="Rhea" id="RHEA:41836"/>
        <dbReference type="Rhea" id="RHEA-COMP:9623"/>
        <dbReference type="Rhea" id="RHEA-COMP:9632"/>
        <dbReference type="Rhea" id="RHEA-COMP:9633"/>
        <dbReference type="Rhea" id="RHEA-COMP:9685"/>
        <dbReference type="ChEBI" id="CHEBI:15378"/>
        <dbReference type="ChEBI" id="CHEBI:16526"/>
        <dbReference type="ChEBI" id="CHEBI:64479"/>
        <dbReference type="ChEBI" id="CHEBI:78449"/>
        <dbReference type="ChEBI" id="CHEBI:78459"/>
        <dbReference type="ChEBI" id="CHEBI:78460"/>
    </reaction>
    <physiologicalReaction direction="left-to-right" evidence="21">
        <dbReference type="Rhea" id="RHEA:41837"/>
    </physiologicalReaction>
</comment>
<dbReference type="InterPro" id="IPR020807">
    <property type="entry name" value="PKS_DH"/>
</dbReference>
<evidence type="ECO:0000256" key="7">
    <source>
        <dbReference type="ARBA" id="ARBA00023239"/>
    </source>
</evidence>
<dbReference type="SUPFAM" id="SSF53901">
    <property type="entry name" value="Thiolase-like"/>
    <property type="match status" value="1"/>
</dbReference>
<evidence type="ECO:0000256" key="29">
    <source>
        <dbReference type="ARBA" id="ARBA00047953"/>
    </source>
</evidence>
<comment type="catalytic activity">
    <reaction evidence="48">
        <text>(2E)-decenoyl-[ACP] + NADPH + H(+) = decanoyl-[ACP] + NADP(+)</text>
        <dbReference type="Rhea" id="RHEA:41864"/>
        <dbReference type="Rhea" id="RHEA-COMP:9639"/>
        <dbReference type="Rhea" id="RHEA-COMP:9640"/>
        <dbReference type="ChEBI" id="CHEBI:15378"/>
        <dbReference type="ChEBI" id="CHEBI:57783"/>
        <dbReference type="ChEBI" id="CHEBI:58349"/>
        <dbReference type="ChEBI" id="CHEBI:78467"/>
        <dbReference type="ChEBI" id="CHEBI:78468"/>
    </reaction>
    <physiologicalReaction direction="left-to-right" evidence="48">
        <dbReference type="Rhea" id="RHEA:41865"/>
    </physiologicalReaction>
</comment>
<evidence type="ECO:0000256" key="28">
    <source>
        <dbReference type="ARBA" id="ARBA00047897"/>
    </source>
</evidence>
<evidence type="ECO:0000256" key="13">
    <source>
        <dbReference type="ARBA" id="ARBA00023388"/>
    </source>
</evidence>
<comment type="catalytic activity">
    <reaction evidence="14">
        <text>a (3R)-hydroxyacyl-[ACP] = a (2E)-enoyl-[ACP] + H2O</text>
        <dbReference type="Rhea" id="RHEA:13097"/>
        <dbReference type="Rhea" id="RHEA-COMP:9925"/>
        <dbReference type="Rhea" id="RHEA-COMP:9945"/>
        <dbReference type="ChEBI" id="CHEBI:15377"/>
        <dbReference type="ChEBI" id="CHEBI:78784"/>
        <dbReference type="ChEBI" id="CHEBI:78827"/>
        <dbReference type="EC" id="4.2.1.59"/>
    </reaction>
    <physiologicalReaction direction="left-to-right" evidence="14">
        <dbReference type="Rhea" id="RHEA:13098"/>
    </physiologicalReaction>
</comment>
<dbReference type="SUPFAM" id="SSF53474">
    <property type="entry name" value="alpha/beta-Hydrolases"/>
    <property type="match status" value="1"/>
</dbReference>
<comment type="catalytic activity">
    <reaction evidence="27">
        <text>(2E)-hexadecenoyl-[ACP] + NADPH + H(+) = hexadecanoyl-[ACP] + NADP(+)</text>
        <dbReference type="Rhea" id="RHEA:41912"/>
        <dbReference type="Rhea" id="RHEA-COMP:9651"/>
        <dbReference type="Rhea" id="RHEA-COMP:9652"/>
        <dbReference type="ChEBI" id="CHEBI:15378"/>
        <dbReference type="ChEBI" id="CHEBI:57783"/>
        <dbReference type="ChEBI" id="CHEBI:58349"/>
        <dbReference type="ChEBI" id="CHEBI:78481"/>
        <dbReference type="ChEBI" id="CHEBI:78483"/>
    </reaction>
    <physiologicalReaction direction="left-to-right" evidence="27">
        <dbReference type="Rhea" id="RHEA:41913"/>
    </physiologicalReaction>
</comment>
<comment type="catalytic activity">
    <reaction evidence="12">
        <text>(3R)-hydroxyhexanoyl-[ACP] = (2E)-hexenoyl-[ACP] + H2O</text>
        <dbReference type="Rhea" id="RHEA:41828"/>
        <dbReference type="Rhea" id="RHEA-COMP:9630"/>
        <dbReference type="Rhea" id="RHEA-COMP:9631"/>
        <dbReference type="ChEBI" id="CHEBI:15377"/>
        <dbReference type="ChEBI" id="CHEBI:78457"/>
        <dbReference type="ChEBI" id="CHEBI:78458"/>
    </reaction>
    <physiologicalReaction direction="left-to-right" evidence="12">
        <dbReference type="Rhea" id="RHEA:41829"/>
    </physiologicalReaction>
</comment>
<dbReference type="PROSITE" id="PS52004">
    <property type="entry name" value="KS3_2"/>
    <property type="match status" value="1"/>
</dbReference>
<dbReference type="Gene3D" id="3.40.50.720">
    <property type="entry name" value="NAD(P)-binding Rossmann-like Domain"/>
    <property type="match status" value="1"/>
</dbReference>
<evidence type="ECO:0000256" key="24">
    <source>
        <dbReference type="ARBA" id="ARBA00047451"/>
    </source>
</evidence>
<evidence type="ECO:0000256" key="3">
    <source>
        <dbReference type="ARBA" id="ARBA00022553"/>
    </source>
</evidence>
<comment type="catalytic activity">
    <reaction evidence="36">
        <text>3-oxohexanoyl-[ACP] + NADPH + H(+) = (3R)-hydroxyhexanoyl-[ACP] + NADP(+)</text>
        <dbReference type="Rhea" id="RHEA:41824"/>
        <dbReference type="Rhea" id="RHEA-COMP:9629"/>
        <dbReference type="Rhea" id="RHEA-COMP:9630"/>
        <dbReference type="ChEBI" id="CHEBI:15378"/>
        <dbReference type="ChEBI" id="CHEBI:57783"/>
        <dbReference type="ChEBI" id="CHEBI:58349"/>
        <dbReference type="ChEBI" id="CHEBI:78456"/>
        <dbReference type="ChEBI" id="CHEBI:78457"/>
    </reaction>
    <physiologicalReaction direction="left-to-right" evidence="36">
        <dbReference type="Rhea" id="RHEA:41825"/>
    </physiologicalReaction>
</comment>
<dbReference type="Pfam" id="PF16197">
    <property type="entry name" value="KAsynt_C_assoc"/>
    <property type="match status" value="1"/>
</dbReference>
<dbReference type="InterPro" id="IPR020841">
    <property type="entry name" value="PKS_Beta-ketoAc_synthase_dom"/>
</dbReference>
<feature type="domain" description="Ketosynthase family 3 (KS3)" evidence="53">
    <location>
        <begin position="7"/>
        <end position="432"/>
    </location>
</feature>
<dbReference type="Pfam" id="PF08240">
    <property type="entry name" value="ADH_N"/>
    <property type="match status" value="1"/>
</dbReference>
<dbReference type="Gene3D" id="3.40.47.10">
    <property type="match status" value="1"/>
</dbReference>
<evidence type="ECO:0000256" key="40">
    <source>
        <dbReference type="ARBA" id="ARBA00048935"/>
    </source>
</evidence>
<evidence type="ECO:0000256" key="6">
    <source>
        <dbReference type="ARBA" id="ARBA00022898"/>
    </source>
</evidence>
<dbReference type="InterPro" id="IPR049551">
    <property type="entry name" value="PKS_DH_C"/>
</dbReference>
<comment type="catalytic activity">
    <reaction evidence="20">
        <text>3-oxooctadecanoyl-[ACP] + NADPH + H(+) = (3R)-hydroxyoctadecanoyl-[ACP] + NADP(+)</text>
        <dbReference type="Rhea" id="RHEA:41920"/>
        <dbReference type="Rhea" id="RHEA-COMP:9653"/>
        <dbReference type="Rhea" id="RHEA-COMP:9654"/>
        <dbReference type="ChEBI" id="CHEBI:15378"/>
        <dbReference type="ChEBI" id="CHEBI:57783"/>
        <dbReference type="ChEBI" id="CHEBI:58349"/>
        <dbReference type="ChEBI" id="CHEBI:78487"/>
        <dbReference type="ChEBI" id="CHEBI:78488"/>
    </reaction>
    <physiologicalReaction direction="left-to-right" evidence="20">
        <dbReference type="Rhea" id="RHEA:41921"/>
    </physiologicalReaction>
</comment>
<evidence type="ECO:0000256" key="35">
    <source>
        <dbReference type="ARBA" id="ARBA00048506"/>
    </source>
</evidence>
<evidence type="ECO:0000256" key="27">
    <source>
        <dbReference type="ARBA" id="ARBA00047810"/>
    </source>
</evidence>
<evidence type="ECO:0000256" key="22">
    <source>
        <dbReference type="ARBA" id="ARBA00047400"/>
    </source>
</evidence>
<dbReference type="InterPro" id="IPR049552">
    <property type="entry name" value="PKS_DH_N"/>
</dbReference>
<dbReference type="InterPro" id="IPR001031">
    <property type="entry name" value="Thioesterase"/>
</dbReference>
<comment type="catalytic activity">
    <reaction evidence="28">
        <text>(2E)-hexenoyl-[ACP] + NADPH + H(+) = hexanoyl-[ACP] + NADP(+)</text>
        <dbReference type="Rhea" id="RHEA:41832"/>
        <dbReference type="Rhea" id="RHEA-COMP:9631"/>
        <dbReference type="Rhea" id="RHEA-COMP:9632"/>
        <dbReference type="ChEBI" id="CHEBI:15378"/>
        <dbReference type="ChEBI" id="CHEBI:57783"/>
        <dbReference type="ChEBI" id="CHEBI:58349"/>
        <dbReference type="ChEBI" id="CHEBI:78458"/>
        <dbReference type="ChEBI" id="CHEBI:78459"/>
    </reaction>
    <physiologicalReaction direction="left-to-right" evidence="28">
        <dbReference type="Rhea" id="RHEA:41833"/>
    </physiologicalReaction>
</comment>
<dbReference type="Gene3D" id="3.30.70.3290">
    <property type="match status" value="1"/>
</dbReference>
<dbReference type="SMART" id="SM00825">
    <property type="entry name" value="PKS_KS"/>
    <property type="match status" value="1"/>
</dbReference>
<dbReference type="Gene3D" id="3.40.366.10">
    <property type="entry name" value="Malonyl-Coenzyme A Acyl Carrier Protein, domain 2"/>
    <property type="match status" value="1"/>
</dbReference>
<dbReference type="Pfam" id="PF14765">
    <property type="entry name" value="PS-DH"/>
    <property type="match status" value="1"/>
</dbReference>
<keyword evidence="6" id="KW-0663">Pyridoxal phosphate</keyword>
<dbReference type="SUPFAM" id="SSF52151">
    <property type="entry name" value="FabD/lysophospholipase-like"/>
    <property type="match status" value="1"/>
</dbReference>
<dbReference type="InterPro" id="IPR014031">
    <property type="entry name" value="Ketoacyl_synth_C"/>
</dbReference>
<dbReference type="InterPro" id="IPR020802">
    <property type="entry name" value="TesA-like"/>
</dbReference>
<evidence type="ECO:0000256" key="43">
    <source>
        <dbReference type="ARBA" id="ARBA00049171"/>
    </source>
</evidence>
<comment type="catalytic activity">
    <reaction evidence="42">
        <text>decanoyl-[ACP] + malonyl-[ACP] + H(+) = 3-oxododecanoyl-[ACP] + holo-[ACP] + CO2</text>
        <dbReference type="Rhea" id="RHEA:41868"/>
        <dbReference type="Rhea" id="RHEA-COMP:9623"/>
        <dbReference type="Rhea" id="RHEA-COMP:9640"/>
        <dbReference type="Rhea" id="RHEA-COMP:9641"/>
        <dbReference type="Rhea" id="RHEA-COMP:9685"/>
        <dbReference type="ChEBI" id="CHEBI:15378"/>
        <dbReference type="ChEBI" id="CHEBI:16526"/>
        <dbReference type="ChEBI" id="CHEBI:64479"/>
        <dbReference type="ChEBI" id="CHEBI:78449"/>
        <dbReference type="ChEBI" id="CHEBI:78468"/>
        <dbReference type="ChEBI" id="CHEBI:78469"/>
    </reaction>
    <physiologicalReaction direction="left-to-right" evidence="42">
        <dbReference type="Rhea" id="RHEA:41869"/>
    </physiologicalReaction>
</comment>
<feature type="region of interest" description="Disordered" evidence="51">
    <location>
        <begin position="433"/>
        <end position="454"/>
    </location>
</feature>
<comment type="catalytic activity">
    <reaction evidence="35">
        <text>a fatty acyl-[ACP] + malonyl-[ACP] + H(+) = a 3-oxoacyl-[ACP] + holo-[ACP] + CO2</text>
        <dbReference type="Rhea" id="RHEA:22836"/>
        <dbReference type="Rhea" id="RHEA-COMP:9623"/>
        <dbReference type="Rhea" id="RHEA-COMP:9685"/>
        <dbReference type="Rhea" id="RHEA-COMP:9916"/>
        <dbReference type="Rhea" id="RHEA-COMP:14125"/>
        <dbReference type="ChEBI" id="CHEBI:15378"/>
        <dbReference type="ChEBI" id="CHEBI:16526"/>
        <dbReference type="ChEBI" id="CHEBI:64479"/>
        <dbReference type="ChEBI" id="CHEBI:78449"/>
        <dbReference type="ChEBI" id="CHEBI:78776"/>
        <dbReference type="ChEBI" id="CHEBI:138651"/>
        <dbReference type="EC" id="2.3.1.41"/>
    </reaction>
    <physiologicalReaction direction="left-to-right" evidence="35">
        <dbReference type="Rhea" id="RHEA:22837"/>
    </physiologicalReaction>
</comment>
<evidence type="ECO:0000256" key="44">
    <source>
        <dbReference type="ARBA" id="ARBA00049263"/>
    </source>
</evidence>
<evidence type="ECO:0000313" key="55">
    <source>
        <dbReference type="EMBL" id="MFC3512280.1"/>
    </source>
</evidence>
<feature type="domain" description="Carrier" evidence="52">
    <location>
        <begin position="1968"/>
        <end position="2043"/>
    </location>
</feature>
<dbReference type="InterPro" id="IPR020843">
    <property type="entry name" value="ER"/>
</dbReference>
<dbReference type="InterPro" id="IPR011032">
    <property type="entry name" value="GroES-like_sf"/>
</dbReference>
<feature type="domain" description="PKS/mFAS DH" evidence="54">
    <location>
        <begin position="900"/>
        <end position="1168"/>
    </location>
</feature>
<keyword evidence="2" id="KW-0596">Phosphopantetheine</keyword>
<evidence type="ECO:0000256" key="30">
    <source>
        <dbReference type="ARBA" id="ARBA00047961"/>
    </source>
</evidence>
<dbReference type="Gene3D" id="3.90.180.10">
    <property type="entry name" value="Medium-chain alcohol dehydrogenases, catalytic domain"/>
    <property type="match status" value="1"/>
</dbReference>
<evidence type="ECO:0000256" key="42">
    <source>
        <dbReference type="ARBA" id="ARBA00049109"/>
    </source>
</evidence>
<evidence type="ECO:0000256" key="38">
    <source>
        <dbReference type="ARBA" id="ARBA00048691"/>
    </source>
</evidence>
<comment type="catalytic activity">
    <reaction evidence="45">
        <text>3-oxohexadecanoyl-[ACP] + NADPH + H(+) = (3R)-hydroxyhexadecanoyl-[ACP] + NADP(+)</text>
        <dbReference type="Rhea" id="RHEA:41904"/>
        <dbReference type="Rhea" id="RHEA-COMP:9649"/>
        <dbReference type="Rhea" id="RHEA-COMP:9650"/>
        <dbReference type="ChEBI" id="CHEBI:15378"/>
        <dbReference type="ChEBI" id="CHEBI:57783"/>
        <dbReference type="ChEBI" id="CHEBI:58349"/>
        <dbReference type="ChEBI" id="CHEBI:78478"/>
        <dbReference type="ChEBI" id="CHEBI:78480"/>
    </reaction>
    <physiologicalReaction direction="left-to-right" evidence="45">
        <dbReference type="Rhea" id="RHEA:41905"/>
    </physiologicalReaction>
</comment>
<keyword evidence="8" id="KW-0511">Multifunctional enzyme</keyword>
<keyword evidence="5" id="KW-0702">S-nitrosylation</keyword>
<evidence type="ECO:0000256" key="37">
    <source>
        <dbReference type="ARBA" id="ARBA00048650"/>
    </source>
</evidence>
<dbReference type="InterPro" id="IPR013968">
    <property type="entry name" value="PKS_KR"/>
</dbReference>
<keyword evidence="7" id="KW-0456">Lyase</keyword>
<dbReference type="PROSITE" id="PS50075">
    <property type="entry name" value="CARRIER"/>
    <property type="match status" value="1"/>
</dbReference>
<dbReference type="Pfam" id="PF13602">
    <property type="entry name" value="ADH_zinc_N_2"/>
    <property type="match status" value="1"/>
</dbReference>
<evidence type="ECO:0000256" key="26">
    <source>
        <dbReference type="ARBA" id="ARBA00047578"/>
    </source>
</evidence>
<gene>
    <name evidence="55" type="ORF">ACFORO_19060</name>
</gene>
<protein>
    <submittedName>
        <fullName evidence="55">SDR family NAD(P)-dependent oxidoreductase</fullName>
    </submittedName>
</protein>
<dbReference type="InterPro" id="IPR032821">
    <property type="entry name" value="PKS_assoc"/>
</dbReference>
<feature type="active site" description="Proton donor; for dehydratase activity" evidence="50">
    <location>
        <position position="1094"/>
    </location>
</feature>
<comment type="catalytic activity">
    <reaction evidence="23">
        <text>3-oxodecanoyl-[ACP] + NADPH + H(+) = (3R)-hydroxydecanoyl-[ACP] + NADP(+)</text>
        <dbReference type="Rhea" id="RHEA:41856"/>
        <dbReference type="Rhea" id="RHEA-COMP:9637"/>
        <dbReference type="Rhea" id="RHEA-COMP:9638"/>
        <dbReference type="ChEBI" id="CHEBI:15378"/>
        <dbReference type="ChEBI" id="CHEBI:57783"/>
        <dbReference type="ChEBI" id="CHEBI:58349"/>
        <dbReference type="ChEBI" id="CHEBI:78464"/>
        <dbReference type="ChEBI" id="CHEBI:78466"/>
    </reaction>
    <physiologicalReaction direction="left-to-right" evidence="23">
        <dbReference type="Rhea" id="RHEA:41857"/>
    </physiologicalReaction>
</comment>
<comment type="catalytic activity">
    <reaction evidence="24">
        <text>tetradecanoyl-[ACP] + malonyl-[ACP] + H(+) = 3-oxohexadecanoyl-[ACP] + holo-[ACP] + CO2</text>
        <dbReference type="Rhea" id="RHEA:41900"/>
        <dbReference type="Rhea" id="RHEA-COMP:9623"/>
        <dbReference type="Rhea" id="RHEA-COMP:9648"/>
        <dbReference type="Rhea" id="RHEA-COMP:9649"/>
        <dbReference type="Rhea" id="RHEA-COMP:9685"/>
        <dbReference type="ChEBI" id="CHEBI:15378"/>
        <dbReference type="ChEBI" id="CHEBI:16526"/>
        <dbReference type="ChEBI" id="CHEBI:64479"/>
        <dbReference type="ChEBI" id="CHEBI:78449"/>
        <dbReference type="ChEBI" id="CHEBI:78477"/>
        <dbReference type="ChEBI" id="CHEBI:78478"/>
    </reaction>
    <physiologicalReaction direction="left-to-right" evidence="24">
        <dbReference type="Rhea" id="RHEA:41901"/>
    </physiologicalReaction>
</comment>
<evidence type="ECO:0000256" key="15">
    <source>
        <dbReference type="ARBA" id="ARBA00023398"/>
    </source>
</evidence>
<dbReference type="Gene3D" id="1.10.1200.10">
    <property type="entry name" value="ACP-like"/>
    <property type="match status" value="1"/>
</dbReference>
<feature type="region of interest" description="C-terminal hotdog fold" evidence="50">
    <location>
        <begin position="1033"/>
        <end position="1168"/>
    </location>
</feature>
<comment type="catalytic activity">
    <reaction evidence="29">
        <text>3-oxobutanoyl-[ACP] + NADPH + H(+) = (3R)-hydroxybutanoyl-[ACP] + NADP(+)</text>
        <dbReference type="Rhea" id="RHEA:41804"/>
        <dbReference type="Rhea" id="RHEA-COMP:9625"/>
        <dbReference type="Rhea" id="RHEA-COMP:9626"/>
        <dbReference type="ChEBI" id="CHEBI:15378"/>
        <dbReference type="ChEBI" id="CHEBI:57783"/>
        <dbReference type="ChEBI" id="CHEBI:58349"/>
        <dbReference type="ChEBI" id="CHEBI:78450"/>
        <dbReference type="ChEBI" id="CHEBI:78451"/>
    </reaction>
    <physiologicalReaction direction="left-to-right" evidence="29">
        <dbReference type="Rhea" id="RHEA:41805"/>
    </physiologicalReaction>
</comment>
<evidence type="ECO:0000256" key="2">
    <source>
        <dbReference type="ARBA" id="ARBA00022450"/>
    </source>
</evidence>
<name>A0ABV7QG46_9PSEU</name>
<keyword evidence="3" id="KW-0597">Phosphoprotein</keyword>
<comment type="catalytic activity">
    <reaction evidence="43">
        <text>(2E)-tetradecenoyl-[ACP] + NADPH + H(+) = tetradecanoyl-[ACP] + NADP(+)</text>
        <dbReference type="Rhea" id="RHEA:41896"/>
        <dbReference type="Rhea" id="RHEA-COMP:9647"/>
        <dbReference type="Rhea" id="RHEA-COMP:9648"/>
        <dbReference type="ChEBI" id="CHEBI:15378"/>
        <dbReference type="ChEBI" id="CHEBI:57783"/>
        <dbReference type="ChEBI" id="CHEBI:58349"/>
        <dbReference type="ChEBI" id="CHEBI:78475"/>
        <dbReference type="ChEBI" id="CHEBI:78477"/>
    </reaction>
    <physiologicalReaction direction="left-to-right" evidence="43">
        <dbReference type="Rhea" id="RHEA:41897"/>
    </physiologicalReaction>
</comment>
<dbReference type="CDD" id="cd05195">
    <property type="entry name" value="enoyl_red"/>
    <property type="match status" value="1"/>
</dbReference>
<evidence type="ECO:0000256" key="9">
    <source>
        <dbReference type="ARBA" id="ARBA00023315"/>
    </source>
</evidence>
<comment type="catalytic activity">
    <reaction evidence="46">
        <text>3-oxooctanoyl-[ACP] + NADPH + H(+) = (3R)-hydroxyoctanoyl-[ACP] + NADP(+)</text>
        <dbReference type="Rhea" id="RHEA:41840"/>
        <dbReference type="Rhea" id="RHEA-COMP:9633"/>
        <dbReference type="Rhea" id="RHEA-COMP:9634"/>
        <dbReference type="ChEBI" id="CHEBI:15378"/>
        <dbReference type="ChEBI" id="CHEBI:57783"/>
        <dbReference type="ChEBI" id="CHEBI:58349"/>
        <dbReference type="ChEBI" id="CHEBI:78460"/>
        <dbReference type="ChEBI" id="CHEBI:78461"/>
    </reaction>
    <physiologicalReaction direction="left-to-right" evidence="46">
        <dbReference type="Rhea" id="RHEA:41841"/>
    </physiologicalReaction>
</comment>
<dbReference type="Gene3D" id="3.10.129.110">
    <property type="entry name" value="Polyketide synthase dehydratase"/>
    <property type="match status" value="1"/>
</dbReference>
<evidence type="ECO:0000256" key="34">
    <source>
        <dbReference type="ARBA" id="ARBA00048420"/>
    </source>
</evidence>
<dbReference type="InterPro" id="IPR016036">
    <property type="entry name" value="Malonyl_transacylase_ACP-bd"/>
</dbReference>
<evidence type="ECO:0000256" key="1">
    <source>
        <dbReference type="ARBA" id="ARBA00005189"/>
    </source>
</evidence>
<dbReference type="CDD" id="cd00833">
    <property type="entry name" value="PKS"/>
    <property type="match status" value="1"/>
</dbReference>
<dbReference type="Pfam" id="PF00975">
    <property type="entry name" value="Thioesterase"/>
    <property type="match status" value="1"/>
</dbReference>
<evidence type="ECO:0000256" key="41">
    <source>
        <dbReference type="ARBA" id="ARBA00049019"/>
    </source>
</evidence>
<dbReference type="SMART" id="SM00826">
    <property type="entry name" value="PKS_DH"/>
    <property type="match status" value="1"/>
</dbReference>
<dbReference type="InterPro" id="IPR029058">
    <property type="entry name" value="AB_hydrolase_fold"/>
</dbReference>
<dbReference type="InterPro" id="IPR036736">
    <property type="entry name" value="ACP-like_sf"/>
</dbReference>
<comment type="catalytic activity">
    <reaction evidence="49">
        <text>octanoyl-[ACP] + malonyl-[ACP] + H(+) = 3-oxodecanoyl-[ACP] + holo-[ACP] + CO2</text>
        <dbReference type="Rhea" id="RHEA:41852"/>
        <dbReference type="Rhea" id="RHEA-COMP:9623"/>
        <dbReference type="Rhea" id="RHEA-COMP:9636"/>
        <dbReference type="Rhea" id="RHEA-COMP:9637"/>
        <dbReference type="Rhea" id="RHEA-COMP:9685"/>
        <dbReference type="ChEBI" id="CHEBI:15378"/>
        <dbReference type="ChEBI" id="CHEBI:16526"/>
        <dbReference type="ChEBI" id="CHEBI:64479"/>
        <dbReference type="ChEBI" id="CHEBI:78449"/>
        <dbReference type="ChEBI" id="CHEBI:78463"/>
        <dbReference type="ChEBI" id="CHEBI:78464"/>
    </reaction>
    <physiologicalReaction direction="left-to-right" evidence="49">
        <dbReference type="Rhea" id="RHEA:41853"/>
    </physiologicalReaction>
</comment>
<reference evidence="56" key="1">
    <citation type="journal article" date="2019" name="Int. J. Syst. Evol. Microbiol.">
        <title>The Global Catalogue of Microorganisms (GCM) 10K type strain sequencing project: providing services to taxonomists for standard genome sequencing and annotation.</title>
        <authorList>
            <consortium name="The Broad Institute Genomics Platform"/>
            <consortium name="The Broad Institute Genome Sequencing Center for Infectious Disease"/>
            <person name="Wu L."/>
            <person name="Ma J."/>
        </authorList>
    </citation>
    <scope>NUCLEOTIDE SEQUENCE [LARGE SCALE GENOMIC DNA]</scope>
    <source>
        <strain evidence="56">CGMCC 4.7682</strain>
    </source>
</reference>
<evidence type="ECO:0000256" key="10">
    <source>
        <dbReference type="ARBA" id="ARBA00023332"/>
    </source>
</evidence>
<comment type="pathway">
    <text evidence="1">Lipid metabolism.</text>
</comment>
<evidence type="ECO:0000256" key="45">
    <source>
        <dbReference type="ARBA" id="ARBA00049414"/>
    </source>
</evidence>
<evidence type="ECO:0000256" key="12">
    <source>
        <dbReference type="ARBA" id="ARBA00023373"/>
    </source>
</evidence>
<dbReference type="RefSeq" id="WP_377896599.1">
    <property type="nucleotide sequence ID" value="NZ_JBHRWI010000022.1"/>
</dbReference>
<feature type="region of interest" description="N-terminal hotdog fold" evidence="50">
    <location>
        <begin position="900"/>
        <end position="1021"/>
    </location>
</feature>
<evidence type="ECO:0000256" key="19">
    <source>
        <dbReference type="ARBA" id="ARBA00023442"/>
    </source>
</evidence>
<comment type="catalytic activity">
    <reaction evidence="33">
        <text>tetradecanoyl-[ACP] + H2O = tetradecanoate + holo-[ACP] + H(+)</text>
        <dbReference type="Rhea" id="RHEA:30123"/>
        <dbReference type="Rhea" id="RHEA-COMP:9648"/>
        <dbReference type="Rhea" id="RHEA-COMP:9685"/>
        <dbReference type="ChEBI" id="CHEBI:15377"/>
        <dbReference type="ChEBI" id="CHEBI:15378"/>
        <dbReference type="ChEBI" id="CHEBI:30807"/>
        <dbReference type="ChEBI" id="CHEBI:64479"/>
        <dbReference type="ChEBI" id="CHEBI:78477"/>
        <dbReference type="EC" id="3.1.2.14"/>
    </reaction>
    <physiologicalReaction direction="left-to-right" evidence="33">
        <dbReference type="Rhea" id="RHEA:30124"/>
    </physiologicalReaction>
</comment>
<dbReference type="Gene3D" id="3.40.50.11460">
    <property type="match status" value="1"/>
</dbReference>
<comment type="function">
    <text evidence="19">Fatty acid synthetase is a multifunctional enzyme that catalyzes the de novo biosynthesis of long-chain saturated fatty acids starting from acetyl-CoA and malonyl-CoA in the presence of NADPH. This multifunctional protein contains 7 catalytic activities and a site for the binding of the prosthetic group 4'-phosphopantetheine of the acyl carrier protein ([ACP]) domain.</text>
</comment>
<evidence type="ECO:0000259" key="52">
    <source>
        <dbReference type="PROSITE" id="PS50075"/>
    </source>
</evidence>
<evidence type="ECO:0000256" key="14">
    <source>
        <dbReference type="ARBA" id="ARBA00023394"/>
    </source>
</evidence>
<dbReference type="InterPro" id="IPR050091">
    <property type="entry name" value="PKS_NRPS_Biosynth_Enz"/>
</dbReference>
<dbReference type="Pfam" id="PF02801">
    <property type="entry name" value="Ketoacyl-synt_C"/>
    <property type="match status" value="1"/>
</dbReference>
<dbReference type="InterPro" id="IPR020806">
    <property type="entry name" value="PKS_PP-bd"/>
</dbReference>
<dbReference type="SMART" id="SM00823">
    <property type="entry name" value="PKS_PP"/>
    <property type="match status" value="1"/>
</dbReference>
<dbReference type="InterPro" id="IPR014043">
    <property type="entry name" value="Acyl_transferase_dom"/>
</dbReference>
<evidence type="ECO:0000256" key="31">
    <source>
        <dbReference type="ARBA" id="ARBA00048051"/>
    </source>
</evidence>
<dbReference type="InterPro" id="IPR013154">
    <property type="entry name" value="ADH-like_N"/>
</dbReference>
<dbReference type="SUPFAM" id="SSF55048">
    <property type="entry name" value="Probable ACP-binding domain of malonyl-CoA ACP transacylase"/>
    <property type="match status" value="1"/>
</dbReference>
<evidence type="ECO:0000256" key="32">
    <source>
        <dbReference type="ARBA" id="ARBA00048281"/>
    </source>
</evidence>
<dbReference type="Pfam" id="PF00698">
    <property type="entry name" value="Acyl_transf_1"/>
    <property type="match status" value="1"/>
</dbReference>
<evidence type="ECO:0000256" key="39">
    <source>
        <dbReference type="ARBA" id="ARBA00048704"/>
    </source>
</evidence>
<evidence type="ECO:0000256" key="8">
    <source>
        <dbReference type="ARBA" id="ARBA00023268"/>
    </source>
</evidence>
<dbReference type="Gene3D" id="3.40.50.1820">
    <property type="entry name" value="alpha/beta hydrolase"/>
    <property type="match status" value="1"/>
</dbReference>
<comment type="catalytic activity">
    <reaction evidence="13">
        <text>(3R)-hydroxydecanoyl-[ACP] = (2E)-decenoyl-[ACP] + H2O</text>
        <dbReference type="Rhea" id="RHEA:41860"/>
        <dbReference type="Rhea" id="RHEA-COMP:9638"/>
        <dbReference type="Rhea" id="RHEA-COMP:9639"/>
        <dbReference type="ChEBI" id="CHEBI:15377"/>
        <dbReference type="ChEBI" id="CHEBI:78466"/>
        <dbReference type="ChEBI" id="CHEBI:78467"/>
    </reaction>
    <physiologicalReaction direction="left-to-right" evidence="13">
        <dbReference type="Rhea" id="RHEA:41861"/>
    </physiologicalReaction>
</comment>
<comment type="catalytic activity">
    <reaction evidence="37">
        <text>a 2,3-saturated acyl-[ACP] + NADP(+) = a (2E)-enoyl-[ACP] + NADPH + H(+)</text>
        <dbReference type="Rhea" id="RHEA:22564"/>
        <dbReference type="Rhea" id="RHEA-COMP:9925"/>
        <dbReference type="Rhea" id="RHEA-COMP:9926"/>
        <dbReference type="ChEBI" id="CHEBI:15378"/>
        <dbReference type="ChEBI" id="CHEBI:57783"/>
        <dbReference type="ChEBI" id="CHEBI:58349"/>
        <dbReference type="ChEBI" id="CHEBI:78784"/>
        <dbReference type="ChEBI" id="CHEBI:78785"/>
        <dbReference type="EC" id="1.3.1.39"/>
    </reaction>
    <physiologicalReaction direction="right-to-left" evidence="37">
        <dbReference type="Rhea" id="RHEA:22566"/>
    </physiologicalReaction>
</comment>
<comment type="catalytic activity">
    <reaction evidence="16">
        <text>(3R)-hydroxyoctadecanoyl-[ACP] = (2E)-octadecenoyl-[ACP] + H2O</text>
        <dbReference type="Rhea" id="RHEA:41924"/>
        <dbReference type="Rhea" id="RHEA-COMP:9654"/>
        <dbReference type="Rhea" id="RHEA-COMP:9655"/>
        <dbReference type="ChEBI" id="CHEBI:15377"/>
        <dbReference type="ChEBI" id="CHEBI:78488"/>
        <dbReference type="ChEBI" id="CHEBI:78489"/>
    </reaction>
    <physiologicalReaction direction="left-to-right" evidence="16">
        <dbReference type="Rhea" id="RHEA:41925"/>
    </physiologicalReaction>
</comment>
<keyword evidence="9" id="KW-0012">Acyltransferase</keyword>
<dbReference type="SUPFAM" id="SSF51735">
    <property type="entry name" value="NAD(P)-binding Rossmann-fold domains"/>
    <property type="match status" value="3"/>
</dbReference>
<dbReference type="InterPro" id="IPR042104">
    <property type="entry name" value="PKS_dehydratase_sf"/>
</dbReference>
<dbReference type="InterPro" id="IPR016039">
    <property type="entry name" value="Thiolase-like"/>
</dbReference>
<dbReference type="InterPro" id="IPR057326">
    <property type="entry name" value="KR_dom"/>
</dbReference>
<dbReference type="InterPro" id="IPR006162">
    <property type="entry name" value="Ppantetheine_attach_site"/>
</dbReference>
<keyword evidence="56" id="KW-1185">Reference proteome</keyword>
<dbReference type="SUPFAM" id="SSF47336">
    <property type="entry name" value="ACP-like"/>
    <property type="match status" value="1"/>
</dbReference>
<evidence type="ECO:0000256" key="4">
    <source>
        <dbReference type="ARBA" id="ARBA00022679"/>
    </source>
</evidence>
<dbReference type="SMART" id="SM01294">
    <property type="entry name" value="PKS_PP_betabranch"/>
    <property type="match status" value="1"/>
</dbReference>
<organism evidence="55 56">
    <name type="scientific">Amycolatopsis halotolerans</name>
    <dbReference type="NCBI Taxonomy" id="330083"/>
    <lineage>
        <taxon>Bacteria</taxon>
        <taxon>Bacillati</taxon>
        <taxon>Actinomycetota</taxon>
        <taxon>Actinomycetes</taxon>
        <taxon>Pseudonocardiales</taxon>
        <taxon>Pseudonocardiaceae</taxon>
        <taxon>Amycolatopsis</taxon>
    </lineage>
</organism>
<evidence type="ECO:0000256" key="25">
    <source>
        <dbReference type="ARBA" id="ARBA00047500"/>
    </source>
</evidence>
<evidence type="ECO:0000256" key="51">
    <source>
        <dbReference type="SAM" id="MobiDB-lite"/>
    </source>
</evidence>
<comment type="catalytic activity">
    <reaction evidence="10">
        <text>(3R)-hydroxyoctanoyl-[ACP] = (2E)-octenoyl-[ACP] + H2O</text>
        <dbReference type="Rhea" id="RHEA:41844"/>
        <dbReference type="Rhea" id="RHEA-COMP:9634"/>
        <dbReference type="Rhea" id="RHEA-COMP:9635"/>
        <dbReference type="ChEBI" id="CHEBI:15377"/>
        <dbReference type="ChEBI" id="CHEBI:78461"/>
        <dbReference type="ChEBI" id="CHEBI:78462"/>
    </reaction>
    <physiologicalReaction direction="left-to-right" evidence="10">
        <dbReference type="Rhea" id="RHEA:41845"/>
    </physiologicalReaction>
</comment>
<feature type="active site" description="Proton acceptor; for dehydratase activity" evidence="50">
    <location>
        <position position="931"/>
    </location>
</feature>
<comment type="catalytic activity">
    <reaction evidence="40">
        <text>3-oxotetradecanoyl-[ACP] + NADPH + H(+) = (3R)-hydroxytetradecanoyl-[ACP] + NADP(+)</text>
        <dbReference type="Rhea" id="RHEA:41888"/>
        <dbReference type="Rhea" id="RHEA-COMP:9645"/>
        <dbReference type="Rhea" id="RHEA-COMP:9646"/>
        <dbReference type="ChEBI" id="CHEBI:15378"/>
        <dbReference type="ChEBI" id="CHEBI:57783"/>
        <dbReference type="ChEBI" id="CHEBI:58349"/>
        <dbReference type="ChEBI" id="CHEBI:78473"/>
        <dbReference type="ChEBI" id="CHEBI:78474"/>
    </reaction>
    <physiologicalReaction direction="left-to-right" evidence="40">
        <dbReference type="Rhea" id="RHEA:41889"/>
    </physiologicalReaction>
</comment>
<dbReference type="CDD" id="cd08956">
    <property type="entry name" value="KR_3_FAS_SDR_x"/>
    <property type="match status" value="1"/>
</dbReference>
<dbReference type="InterPro" id="IPR049900">
    <property type="entry name" value="PKS_mFAS_DH"/>
</dbReference>
<dbReference type="SMART" id="SM00824">
    <property type="entry name" value="PKS_TE"/>
    <property type="match status" value="1"/>
</dbReference>
<dbReference type="Pfam" id="PF08659">
    <property type="entry name" value="KR"/>
    <property type="match status" value="1"/>
</dbReference>
<evidence type="ECO:0000256" key="33">
    <source>
        <dbReference type="ARBA" id="ARBA00048289"/>
    </source>
</evidence>
<comment type="catalytic activity">
    <reaction evidence="18">
        <text>(3R)-hydroxybutanoyl-[ACP] = (2E)-butenoyl-[ACP] + H2O</text>
        <dbReference type="Rhea" id="RHEA:41808"/>
        <dbReference type="Rhea" id="RHEA-COMP:9626"/>
        <dbReference type="Rhea" id="RHEA-COMP:9627"/>
        <dbReference type="ChEBI" id="CHEBI:15377"/>
        <dbReference type="ChEBI" id="CHEBI:78451"/>
        <dbReference type="ChEBI" id="CHEBI:78453"/>
    </reaction>
    <physiologicalReaction direction="left-to-right" evidence="18">
        <dbReference type="Rhea" id="RHEA:41809"/>
    </physiologicalReaction>
</comment>
<evidence type="ECO:0000256" key="18">
    <source>
        <dbReference type="ARBA" id="ARBA00023402"/>
    </source>
</evidence>
<comment type="catalytic activity">
    <reaction evidence="32">
        <text>(2E)-dodecenoyl-[ACP] + NADPH + H(+) = dodecanoyl-[ACP] + NADP(+)</text>
        <dbReference type="Rhea" id="RHEA:41880"/>
        <dbReference type="Rhea" id="RHEA-COMP:9643"/>
        <dbReference type="Rhea" id="RHEA-COMP:9644"/>
        <dbReference type="ChEBI" id="CHEBI:15378"/>
        <dbReference type="ChEBI" id="CHEBI:57783"/>
        <dbReference type="ChEBI" id="CHEBI:58349"/>
        <dbReference type="ChEBI" id="CHEBI:65264"/>
        <dbReference type="ChEBI" id="CHEBI:78472"/>
    </reaction>
    <physiologicalReaction direction="left-to-right" evidence="32">
        <dbReference type="Rhea" id="RHEA:41881"/>
    </physiologicalReaction>
</comment>
<dbReference type="Pfam" id="PF21089">
    <property type="entry name" value="PKS_DH_N"/>
    <property type="match status" value="1"/>
</dbReference>
<comment type="catalytic activity">
    <reaction evidence="22">
        <text>a (3R)-hydroxyacyl-[ACP] + NADP(+) = a 3-oxoacyl-[ACP] + NADPH + H(+)</text>
        <dbReference type="Rhea" id="RHEA:17397"/>
        <dbReference type="Rhea" id="RHEA-COMP:9916"/>
        <dbReference type="Rhea" id="RHEA-COMP:9945"/>
        <dbReference type="ChEBI" id="CHEBI:15378"/>
        <dbReference type="ChEBI" id="CHEBI:57783"/>
        <dbReference type="ChEBI" id="CHEBI:58349"/>
        <dbReference type="ChEBI" id="CHEBI:78776"/>
        <dbReference type="ChEBI" id="CHEBI:78827"/>
        <dbReference type="EC" id="1.1.1.100"/>
    </reaction>
    <physiologicalReaction direction="right-to-left" evidence="22">
        <dbReference type="Rhea" id="RHEA:17399"/>
    </physiologicalReaction>
</comment>
<comment type="catalytic activity">
    <reaction evidence="30">
        <text>acetyl-[ACP] + malonyl-[ACP] + H(+) = 3-oxobutanoyl-[ACP] + holo-[ACP] + CO2</text>
        <dbReference type="Rhea" id="RHEA:41800"/>
        <dbReference type="Rhea" id="RHEA-COMP:9621"/>
        <dbReference type="Rhea" id="RHEA-COMP:9623"/>
        <dbReference type="Rhea" id="RHEA-COMP:9625"/>
        <dbReference type="Rhea" id="RHEA-COMP:9685"/>
        <dbReference type="ChEBI" id="CHEBI:15378"/>
        <dbReference type="ChEBI" id="CHEBI:16526"/>
        <dbReference type="ChEBI" id="CHEBI:64479"/>
        <dbReference type="ChEBI" id="CHEBI:78446"/>
        <dbReference type="ChEBI" id="CHEBI:78449"/>
        <dbReference type="ChEBI" id="CHEBI:78450"/>
    </reaction>
    <physiologicalReaction direction="left-to-right" evidence="30">
        <dbReference type="Rhea" id="RHEA:41801"/>
    </physiologicalReaction>
</comment>
<dbReference type="InterPro" id="IPR002364">
    <property type="entry name" value="Quin_OxRdtase/zeta-crystal_CS"/>
</dbReference>
<comment type="caution">
    <text evidence="55">The sequence shown here is derived from an EMBL/GenBank/DDBJ whole genome shotgun (WGS) entry which is preliminary data.</text>
</comment>
<accession>A0ABV7QG46</accession>
<evidence type="ECO:0000259" key="53">
    <source>
        <dbReference type="PROSITE" id="PS52004"/>
    </source>
</evidence>
<dbReference type="PROSITE" id="PS52019">
    <property type="entry name" value="PKS_MFAS_DH"/>
    <property type="match status" value="1"/>
</dbReference>
<dbReference type="Proteomes" id="UP001595764">
    <property type="component" value="Unassembled WGS sequence"/>
</dbReference>
<evidence type="ECO:0000256" key="17">
    <source>
        <dbReference type="ARBA" id="ARBA00023401"/>
    </source>
</evidence>
<evidence type="ECO:0000259" key="54">
    <source>
        <dbReference type="PROSITE" id="PS52019"/>
    </source>
</evidence>
<evidence type="ECO:0000256" key="5">
    <source>
        <dbReference type="ARBA" id="ARBA00022799"/>
    </source>
</evidence>
<evidence type="ECO:0000256" key="36">
    <source>
        <dbReference type="ARBA" id="ARBA00048571"/>
    </source>
</evidence>
<dbReference type="PROSITE" id="PS00012">
    <property type="entry name" value="PHOSPHOPANTETHEINE"/>
    <property type="match status" value="1"/>
</dbReference>
<evidence type="ECO:0000313" key="56">
    <source>
        <dbReference type="Proteomes" id="UP001595764"/>
    </source>
</evidence>
<dbReference type="Pfam" id="PF00550">
    <property type="entry name" value="PP-binding"/>
    <property type="match status" value="1"/>
</dbReference>
<comment type="catalytic activity">
    <reaction evidence="41">
        <text>(2E)-octadecenoyl-[ACP] + NADPH + H(+) = octadecanoyl-[ACP] + NADP(+)</text>
        <dbReference type="Rhea" id="RHEA:41928"/>
        <dbReference type="Rhea" id="RHEA-COMP:9655"/>
        <dbReference type="Rhea" id="RHEA-COMP:9656"/>
        <dbReference type="ChEBI" id="CHEBI:15378"/>
        <dbReference type="ChEBI" id="CHEBI:57783"/>
        <dbReference type="ChEBI" id="CHEBI:58349"/>
        <dbReference type="ChEBI" id="CHEBI:78489"/>
        <dbReference type="ChEBI" id="CHEBI:78495"/>
    </reaction>
    <physiologicalReaction direction="left-to-right" evidence="41">
        <dbReference type="Rhea" id="RHEA:41929"/>
    </physiologicalReaction>
</comment>
<evidence type="ECO:0000256" key="21">
    <source>
        <dbReference type="ARBA" id="ARBA00047394"/>
    </source>
</evidence>
<comment type="catalytic activity">
    <reaction evidence="34">
        <text>(2E)-octenoyl-[ACP] + NADPH + H(+) = octanoyl-[ACP] + NADP(+)</text>
        <dbReference type="Rhea" id="RHEA:41848"/>
        <dbReference type="Rhea" id="RHEA-COMP:9635"/>
        <dbReference type="Rhea" id="RHEA-COMP:9636"/>
        <dbReference type="ChEBI" id="CHEBI:15378"/>
        <dbReference type="ChEBI" id="CHEBI:57783"/>
        <dbReference type="ChEBI" id="CHEBI:58349"/>
        <dbReference type="ChEBI" id="CHEBI:78462"/>
        <dbReference type="ChEBI" id="CHEBI:78463"/>
    </reaction>
    <physiologicalReaction direction="left-to-right" evidence="34">
        <dbReference type="Rhea" id="RHEA:41849"/>
    </physiologicalReaction>
</comment>
<comment type="catalytic activity">
    <reaction evidence="25">
        <text>(2E)-butenoyl-[ACP] + NADPH + H(+) = butanoyl-[ACP] + NADP(+)</text>
        <dbReference type="Rhea" id="RHEA:41812"/>
        <dbReference type="Rhea" id="RHEA-COMP:9627"/>
        <dbReference type="Rhea" id="RHEA-COMP:9628"/>
        <dbReference type="ChEBI" id="CHEBI:15378"/>
        <dbReference type="ChEBI" id="CHEBI:57783"/>
        <dbReference type="ChEBI" id="CHEBI:58349"/>
        <dbReference type="ChEBI" id="CHEBI:78453"/>
        <dbReference type="ChEBI" id="CHEBI:78454"/>
    </reaction>
    <physiologicalReaction direction="left-to-right" evidence="25">
        <dbReference type="Rhea" id="RHEA:41813"/>
    </physiologicalReaction>
</comment>
<comment type="catalytic activity">
    <reaction evidence="11">
        <text>(3R)-hydroxydodecanoyl-[ACP] = (2E)-dodecenoyl-[ACP] + H2O</text>
        <dbReference type="Rhea" id="RHEA:41876"/>
        <dbReference type="Rhea" id="RHEA-COMP:9642"/>
        <dbReference type="Rhea" id="RHEA-COMP:9643"/>
        <dbReference type="ChEBI" id="CHEBI:15377"/>
        <dbReference type="ChEBI" id="CHEBI:78470"/>
        <dbReference type="ChEBI" id="CHEBI:78472"/>
    </reaction>
    <physiologicalReaction direction="left-to-right" evidence="11">
        <dbReference type="Rhea" id="RHEA:41877"/>
    </physiologicalReaction>
</comment>
<dbReference type="PANTHER" id="PTHR43775:SF51">
    <property type="entry name" value="INACTIVE PHENOLPHTHIOCEROL SYNTHESIS POLYKETIDE SYNTHASE TYPE I PKS1-RELATED"/>
    <property type="match status" value="1"/>
</dbReference>
<comment type="catalytic activity">
    <reaction evidence="39">
        <text>hexadecanoyl-[ACP] + H2O = hexadecanoate + holo-[ACP] + H(+)</text>
        <dbReference type="Rhea" id="RHEA:41932"/>
        <dbReference type="Rhea" id="RHEA-COMP:9652"/>
        <dbReference type="Rhea" id="RHEA-COMP:9685"/>
        <dbReference type="ChEBI" id="CHEBI:7896"/>
        <dbReference type="ChEBI" id="CHEBI:15377"/>
        <dbReference type="ChEBI" id="CHEBI:15378"/>
        <dbReference type="ChEBI" id="CHEBI:64479"/>
        <dbReference type="ChEBI" id="CHEBI:78483"/>
        <dbReference type="EC" id="3.1.2.14"/>
    </reaction>
    <physiologicalReaction direction="left-to-right" evidence="39">
        <dbReference type="Rhea" id="RHEA:41933"/>
    </physiologicalReaction>
</comment>
<evidence type="ECO:0000256" key="50">
    <source>
        <dbReference type="PROSITE-ProRule" id="PRU01363"/>
    </source>
</evidence>